<reference evidence="2" key="1">
    <citation type="journal article" date="2014" name="Front. Microbiol.">
        <title>High frequency of phylogenetically diverse reductive dehalogenase-homologous genes in deep subseafloor sedimentary metagenomes.</title>
        <authorList>
            <person name="Kawai M."/>
            <person name="Futagami T."/>
            <person name="Toyoda A."/>
            <person name="Takaki Y."/>
            <person name="Nishi S."/>
            <person name="Hori S."/>
            <person name="Arai W."/>
            <person name="Tsubouchi T."/>
            <person name="Morono Y."/>
            <person name="Uchiyama I."/>
            <person name="Ito T."/>
            <person name="Fujiyama A."/>
            <person name="Inagaki F."/>
            <person name="Takami H."/>
        </authorList>
    </citation>
    <scope>NUCLEOTIDE SEQUENCE</scope>
    <source>
        <strain evidence="2">Expedition CK06-06</strain>
    </source>
</reference>
<accession>X1SVH2</accession>
<name>X1SVH2_9ZZZZ</name>
<dbReference type="AlphaFoldDB" id="X1SVH2"/>
<proteinExistence type="predicted"/>
<sequence length="31" mass="3499">MASPERKEIQPLPWYGSVILIVIGATIWGWS</sequence>
<evidence type="ECO:0000313" key="2">
    <source>
        <dbReference type="EMBL" id="GAI83131.1"/>
    </source>
</evidence>
<protein>
    <submittedName>
        <fullName evidence="2">Uncharacterized protein</fullName>
    </submittedName>
</protein>
<keyword evidence="1" id="KW-0812">Transmembrane</keyword>
<gene>
    <name evidence="2" type="ORF">S12H4_21415</name>
</gene>
<evidence type="ECO:0000256" key="1">
    <source>
        <dbReference type="SAM" id="Phobius"/>
    </source>
</evidence>
<keyword evidence="1" id="KW-0472">Membrane</keyword>
<feature type="non-terminal residue" evidence="2">
    <location>
        <position position="31"/>
    </location>
</feature>
<comment type="caution">
    <text evidence="2">The sequence shown here is derived from an EMBL/GenBank/DDBJ whole genome shotgun (WGS) entry which is preliminary data.</text>
</comment>
<feature type="transmembrane region" description="Helical" evidence="1">
    <location>
        <begin position="12"/>
        <end position="30"/>
    </location>
</feature>
<organism evidence="2">
    <name type="scientific">marine sediment metagenome</name>
    <dbReference type="NCBI Taxonomy" id="412755"/>
    <lineage>
        <taxon>unclassified sequences</taxon>
        <taxon>metagenomes</taxon>
        <taxon>ecological metagenomes</taxon>
    </lineage>
</organism>
<keyword evidence="1" id="KW-1133">Transmembrane helix</keyword>
<dbReference type="EMBL" id="BARW01011010">
    <property type="protein sequence ID" value="GAI83131.1"/>
    <property type="molecule type" value="Genomic_DNA"/>
</dbReference>